<dbReference type="Proteomes" id="UP001595796">
    <property type="component" value="Unassembled WGS sequence"/>
</dbReference>
<evidence type="ECO:0000313" key="4">
    <source>
        <dbReference type="Proteomes" id="UP001595796"/>
    </source>
</evidence>
<proteinExistence type="predicted"/>
<name>A0ABV9YW77_9HYPH</name>
<keyword evidence="2" id="KW-0472">Membrane</keyword>
<protein>
    <submittedName>
        <fullName evidence="3">Uncharacterized protein</fullName>
    </submittedName>
</protein>
<evidence type="ECO:0000256" key="1">
    <source>
        <dbReference type="SAM" id="MobiDB-lite"/>
    </source>
</evidence>
<keyword evidence="2" id="KW-1133">Transmembrane helix</keyword>
<reference evidence="4" key="1">
    <citation type="journal article" date="2019" name="Int. J. Syst. Evol. Microbiol.">
        <title>The Global Catalogue of Microorganisms (GCM) 10K type strain sequencing project: providing services to taxonomists for standard genome sequencing and annotation.</title>
        <authorList>
            <consortium name="The Broad Institute Genomics Platform"/>
            <consortium name="The Broad Institute Genome Sequencing Center for Infectious Disease"/>
            <person name="Wu L."/>
            <person name="Ma J."/>
        </authorList>
    </citation>
    <scope>NUCLEOTIDE SEQUENCE [LARGE SCALE GENOMIC DNA]</scope>
    <source>
        <strain evidence="4">CGMCC 1.16444</strain>
    </source>
</reference>
<evidence type="ECO:0000256" key="2">
    <source>
        <dbReference type="SAM" id="Phobius"/>
    </source>
</evidence>
<accession>A0ABV9YW77</accession>
<gene>
    <name evidence="3" type="ORF">ACFPFW_00085</name>
</gene>
<comment type="caution">
    <text evidence="3">The sequence shown here is derived from an EMBL/GenBank/DDBJ whole genome shotgun (WGS) entry which is preliminary data.</text>
</comment>
<dbReference type="Gene3D" id="1.20.5.340">
    <property type="match status" value="1"/>
</dbReference>
<keyword evidence="2" id="KW-0812">Transmembrane</keyword>
<organism evidence="3 4">
    <name type="scientific">Flaviflagellibacter deserti</name>
    <dbReference type="NCBI Taxonomy" id="2267266"/>
    <lineage>
        <taxon>Bacteria</taxon>
        <taxon>Pseudomonadati</taxon>
        <taxon>Pseudomonadota</taxon>
        <taxon>Alphaproteobacteria</taxon>
        <taxon>Hyphomicrobiales</taxon>
        <taxon>Flaviflagellibacter</taxon>
    </lineage>
</organism>
<evidence type="ECO:0000313" key="3">
    <source>
        <dbReference type="EMBL" id="MFC5066409.1"/>
    </source>
</evidence>
<keyword evidence="4" id="KW-1185">Reference proteome</keyword>
<feature type="transmembrane region" description="Helical" evidence="2">
    <location>
        <begin position="72"/>
        <end position="97"/>
    </location>
</feature>
<sequence length="99" mass="10883">MAEARRIGRVSAGGTDGSTLERRVERLEEDMAEVKTSLRGIEGRLGGIEVSLARLDGRFDGFDKRLQMIPNVWQTIAIMSSMLIGMAGIIFATANFLRP</sequence>
<feature type="region of interest" description="Disordered" evidence="1">
    <location>
        <begin position="1"/>
        <end position="22"/>
    </location>
</feature>
<dbReference type="EMBL" id="JBHSJF010000001">
    <property type="protein sequence ID" value="MFC5066409.1"/>
    <property type="molecule type" value="Genomic_DNA"/>
</dbReference>